<organism evidence="1 2">
    <name type="scientific">Violaceomyces palustris</name>
    <dbReference type="NCBI Taxonomy" id="1673888"/>
    <lineage>
        <taxon>Eukaryota</taxon>
        <taxon>Fungi</taxon>
        <taxon>Dikarya</taxon>
        <taxon>Basidiomycota</taxon>
        <taxon>Ustilaginomycotina</taxon>
        <taxon>Ustilaginomycetes</taxon>
        <taxon>Violaceomycetales</taxon>
        <taxon>Violaceomycetaceae</taxon>
        <taxon>Violaceomyces</taxon>
    </lineage>
</organism>
<protein>
    <submittedName>
        <fullName evidence="1">Uncharacterized protein</fullName>
    </submittedName>
</protein>
<evidence type="ECO:0000313" key="2">
    <source>
        <dbReference type="Proteomes" id="UP000245626"/>
    </source>
</evidence>
<evidence type="ECO:0000313" key="1">
    <source>
        <dbReference type="EMBL" id="PWN50942.1"/>
    </source>
</evidence>
<dbReference type="EMBL" id="KZ819884">
    <property type="protein sequence ID" value="PWN50942.1"/>
    <property type="molecule type" value="Genomic_DNA"/>
</dbReference>
<reference evidence="1 2" key="1">
    <citation type="journal article" date="2018" name="Mol. Biol. Evol.">
        <title>Broad Genomic Sampling Reveals a Smut Pathogenic Ancestry of the Fungal Clade Ustilaginomycotina.</title>
        <authorList>
            <person name="Kijpornyongpan T."/>
            <person name="Mondo S.J."/>
            <person name="Barry K."/>
            <person name="Sandor L."/>
            <person name="Lee J."/>
            <person name="Lipzen A."/>
            <person name="Pangilinan J."/>
            <person name="LaButti K."/>
            <person name="Hainaut M."/>
            <person name="Henrissat B."/>
            <person name="Grigoriev I.V."/>
            <person name="Spatafora J.W."/>
            <person name="Aime M.C."/>
        </authorList>
    </citation>
    <scope>NUCLEOTIDE SEQUENCE [LARGE SCALE GENOMIC DNA]</scope>
    <source>
        <strain evidence="1 2">SA 807</strain>
    </source>
</reference>
<name>A0ACD0NYQ1_9BASI</name>
<proteinExistence type="predicted"/>
<gene>
    <name evidence="1" type="ORF">IE53DRAFT_72785</name>
</gene>
<sequence>MIEMVREWFGEGLLPSSSTSSTQRHLLRISSPPSLPLSLSNPESQYAMYASMLDPMDWLVDSTPFLSRSRMERDESYATCPNTLDTQARLTEIGCVFDWGVSVYACLFLLCVLVSSLRVRFSCNFWVSPSRLLPVNVWRTCKPQHAPLHMGWRRACSQTEHLARPLHR</sequence>
<dbReference type="Proteomes" id="UP000245626">
    <property type="component" value="Unassembled WGS sequence"/>
</dbReference>
<accession>A0ACD0NYQ1</accession>
<keyword evidence="2" id="KW-1185">Reference proteome</keyword>